<evidence type="ECO:0000313" key="1">
    <source>
        <dbReference type="EMBL" id="GAG30800.1"/>
    </source>
</evidence>
<gene>
    <name evidence="1" type="ORF">S01H1_71904</name>
</gene>
<name>X0WJG3_9ZZZZ</name>
<organism evidence="1">
    <name type="scientific">marine sediment metagenome</name>
    <dbReference type="NCBI Taxonomy" id="412755"/>
    <lineage>
        <taxon>unclassified sequences</taxon>
        <taxon>metagenomes</taxon>
        <taxon>ecological metagenomes</taxon>
    </lineage>
</organism>
<reference evidence="1" key="1">
    <citation type="journal article" date="2014" name="Front. Microbiol.">
        <title>High frequency of phylogenetically diverse reductive dehalogenase-homologous genes in deep subseafloor sedimentary metagenomes.</title>
        <authorList>
            <person name="Kawai M."/>
            <person name="Futagami T."/>
            <person name="Toyoda A."/>
            <person name="Takaki Y."/>
            <person name="Nishi S."/>
            <person name="Hori S."/>
            <person name="Arai W."/>
            <person name="Tsubouchi T."/>
            <person name="Morono Y."/>
            <person name="Uchiyama I."/>
            <person name="Ito T."/>
            <person name="Fujiyama A."/>
            <person name="Inagaki F."/>
            <person name="Takami H."/>
        </authorList>
    </citation>
    <scope>NUCLEOTIDE SEQUENCE</scope>
    <source>
        <strain evidence="1">Expedition CK06-06</strain>
    </source>
</reference>
<protein>
    <submittedName>
        <fullName evidence="1">Uncharacterized protein</fullName>
    </submittedName>
</protein>
<feature type="non-terminal residue" evidence="1">
    <location>
        <position position="104"/>
    </location>
</feature>
<comment type="caution">
    <text evidence="1">The sequence shown here is derived from an EMBL/GenBank/DDBJ whole genome shotgun (WGS) entry which is preliminary data.</text>
</comment>
<dbReference type="EMBL" id="BARS01047909">
    <property type="protein sequence ID" value="GAG30800.1"/>
    <property type="molecule type" value="Genomic_DNA"/>
</dbReference>
<sequence length="104" mass="11465">MADNRSRVVSTFATTTTGSTDWLMLSGNKVDARNLFDLSIQDDTDGTFQVDLERKRETEGDAAARIIKSYTADSEEIGEIQGTWLIRLTVSDHTTSSSLVCELS</sequence>
<dbReference type="AlphaFoldDB" id="X0WJG3"/>
<accession>X0WJG3</accession>
<proteinExistence type="predicted"/>